<keyword evidence="9 13" id="KW-0269">Exonuclease</keyword>
<dbReference type="InterPro" id="IPR004013">
    <property type="entry name" value="PHP_dom"/>
</dbReference>
<dbReference type="GO" id="GO:0003887">
    <property type="term" value="F:DNA-directed DNA polymerase activity"/>
    <property type="evidence" value="ECO:0007669"/>
    <property type="project" value="UniProtKB-UniRule"/>
</dbReference>
<comment type="function">
    <text evidence="1 13">Required for replicative DNA synthesis. This DNA polymerase also exhibits 3' to 5' exonuclease activity.</text>
</comment>
<evidence type="ECO:0000256" key="1">
    <source>
        <dbReference type="ARBA" id="ARBA00003452"/>
    </source>
</evidence>
<dbReference type="InterPro" id="IPR012337">
    <property type="entry name" value="RNaseH-like_sf"/>
</dbReference>
<dbReference type="InterPro" id="IPR004365">
    <property type="entry name" value="NA-bd_OB_tRNA"/>
</dbReference>
<comment type="subcellular location">
    <subcellularLocation>
        <location evidence="2 13">Cytoplasm</location>
    </subcellularLocation>
</comment>
<evidence type="ECO:0000256" key="5">
    <source>
        <dbReference type="ARBA" id="ARBA00022695"/>
    </source>
</evidence>
<dbReference type="Gene3D" id="3.30.420.10">
    <property type="entry name" value="Ribonuclease H-like superfamily/Ribonuclease H"/>
    <property type="match status" value="1"/>
</dbReference>
<gene>
    <name evidence="13" type="primary">polC</name>
    <name evidence="17" type="ORF">D3Z33_13640</name>
</gene>
<evidence type="ECO:0000256" key="9">
    <source>
        <dbReference type="ARBA" id="ARBA00022839"/>
    </source>
</evidence>
<keyword evidence="18" id="KW-1185">Reference proteome</keyword>
<dbReference type="SUPFAM" id="SSF160975">
    <property type="entry name" value="AF1531-like"/>
    <property type="match status" value="1"/>
</dbReference>
<evidence type="ECO:0000256" key="12">
    <source>
        <dbReference type="ARBA" id="ARBA00049244"/>
    </source>
</evidence>
<dbReference type="EC" id="2.7.7.7" evidence="13"/>
<proteinExistence type="inferred from homology"/>
<dbReference type="Gene3D" id="1.10.150.700">
    <property type="entry name" value="PolC, middle finger domain"/>
    <property type="match status" value="1"/>
</dbReference>
<dbReference type="FunFam" id="3.30.420.10:FF:000045">
    <property type="entry name" value="3'-5' exonuclease DinG"/>
    <property type="match status" value="1"/>
</dbReference>
<evidence type="ECO:0000313" key="17">
    <source>
        <dbReference type="EMBL" id="NBI07898.1"/>
    </source>
</evidence>
<evidence type="ECO:0000256" key="14">
    <source>
        <dbReference type="SAM" id="MobiDB-lite"/>
    </source>
</evidence>
<evidence type="ECO:0000256" key="8">
    <source>
        <dbReference type="ARBA" id="ARBA00022801"/>
    </source>
</evidence>
<dbReference type="Gene3D" id="2.40.50.140">
    <property type="entry name" value="Nucleic acid-binding proteins"/>
    <property type="match status" value="1"/>
</dbReference>
<evidence type="ECO:0000256" key="6">
    <source>
        <dbReference type="ARBA" id="ARBA00022705"/>
    </source>
</evidence>
<evidence type="ECO:0000256" key="11">
    <source>
        <dbReference type="ARBA" id="ARBA00025611"/>
    </source>
</evidence>
<dbReference type="InterPro" id="IPR004805">
    <property type="entry name" value="DnaE2/DnaE/PolC"/>
</dbReference>
<dbReference type="Gene3D" id="3.30.1900.20">
    <property type="match status" value="1"/>
</dbReference>
<dbReference type="GO" id="GO:0003677">
    <property type="term" value="F:DNA binding"/>
    <property type="evidence" value="ECO:0007669"/>
    <property type="project" value="UniProtKB-UniRule"/>
</dbReference>
<protein>
    <recommendedName>
        <fullName evidence="13">DNA polymerase III PolC-type</fullName>
        <shortName evidence="13">PolIII</shortName>
        <ecNumber evidence="13">2.7.7.7</ecNumber>
    </recommendedName>
</protein>
<dbReference type="GO" id="GO:0008408">
    <property type="term" value="F:3'-5' exonuclease activity"/>
    <property type="evidence" value="ECO:0007669"/>
    <property type="project" value="UniProtKB-UniRule"/>
</dbReference>
<keyword evidence="10 13" id="KW-0239">DNA-directed DNA polymerase</keyword>
<dbReference type="InterPro" id="IPR006054">
    <property type="entry name" value="DnaQ"/>
</dbReference>
<accession>A0A845R2U7</accession>
<name>A0A845R2U7_9CLOT</name>
<feature type="domain" description="Exonuclease" evidence="15">
    <location>
        <begin position="412"/>
        <end position="577"/>
    </location>
</feature>
<dbReference type="Pfam" id="PF07733">
    <property type="entry name" value="DNA_pol3_alpha"/>
    <property type="match status" value="1"/>
</dbReference>
<dbReference type="OrthoDB" id="9804290at2"/>
<comment type="function">
    <text evidence="11">DNA polymerase III is a complex, multichain enzyme responsible for most of the replicative synthesis in bacteria. This DNA polymerase also exhibits 3' to 5' exonuclease activity. The alpha chain is the DNA polymerase.</text>
</comment>
<dbReference type="InterPro" id="IPR011708">
    <property type="entry name" value="DNA_pol3_alpha_NTPase_dom"/>
</dbReference>
<dbReference type="Pfam" id="PF14579">
    <property type="entry name" value="HHH_6"/>
    <property type="match status" value="1"/>
</dbReference>
<dbReference type="InterPro" id="IPR024754">
    <property type="entry name" value="DNA_PolC-like_N_II"/>
</dbReference>
<dbReference type="Gene3D" id="3.20.20.140">
    <property type="entry name" value="Metal-dependent hydrolases"/>
    <property type="match status" value="2"/>
</dbReference>
<dbReference type="InterPro" id="IPR029460">
    <property type="entry name" value="DNAPol_HHH"/>
</dbReference>
<feature type="domain" description="Polymerase/histidinol phosphatase N-terminal" evidence="16">
    <location>
        <begin position="328"/>
        <end position="395"/>
    </location>
</feature>
<dbReference type="NCBIfam" id="NF001688">
    <property type="entry name" value="PRK00448.1"/>
    <property type="match status" value="1"/>
</dbReference>
<reference evidence="17 18" key="1">
    <citation type="submission" date="2018-08" db="EMBL/GenBank/DDBJ databases">
        <title>Murine metabolic-syndrome-specific gut microbial biobank.</title>
        <authorList>
            <person name="Liu C."/>
        </authorList>
    </citation>
    <scope>NUCLEOTIDE SEQUENCE [LARGE SCALE GENOMIC DNA]</scope>
    <source>
        <strain evidence="17 18">583</strain>
    </source>
</reference>
<dbReference type="RefSeq" id="WP_160198363.1">
    <property type="nucleotide sequence ID" value="NZ_QXXA01000016.1"/>
</dbReference>
<dbReference type="InterPro" id="IPR003141">
    <property type="entry name" value="Pol/His_phosphatase_N"/>
</dbReference>
<dbReference type="Gene3D" id="1.10.150.870">
    <property type="match status" value="1"/>
</dbReference>
<dbReference type="InterPro" id="IPR040982">
    <property type="entry name" value="DNA_pol3_finger"/>
</dbReference>
<keyword evidence="4 13" id="KW-0808">Transferase</keyword>
<evidence type="ECO:0000259" key="16">
    <source>
        <dbReference type="SMART" id="SM00481"/>
    </source>
</evidence>
<organism evidence="17 18">
    <name type="scientific">Senegalia massiliensis</name>
    <dbReference type="NCBI Taxonomy" id="1720316"/>
    <lineage>
        <taxon>Bacteria</taxon>
        <taxon>Bacillati</taxon>
        <taxon>Bacillota</taxon>
        <taxon>Clostridia</taxon>
        <taxon>Eubacteriales</taxon>
        <taxon>Clostridiaceae</taxon>
        <taxon>Senegalia</taxon>
    </lineage>
</organism>
<dbReference type="PANTHER" id="PTHR32294:SF5">
    <property type="entry name" value="DNA POLYMERASE III POLC-TYPE"/>
    <property type="match status" value="1"/>
</dbReference>
<dbReference type="InterPro" id="IPR012340">
    <property type="entry name" value="NA-bd_OB-fold"/>
</dbReference>
<evidence type="ECO:0000259" key="15">
    <source>
        <dbReference type="SMART" id="SM00479"/>
    </source>
</evidence>
<dbReference type="NCBIfam" id="TIGR00573">
    <property type="entry name" value="dnaq"/>
    <property type="match status" value="1"/>
</dbReference>
<keyword evidence="8 13" id="KW-0378">Hydrolase</keyword>
<comment type="similarity">
    <text evidence="13">Belongs to the DNA polymerase type-C family. PolC subfamily.</text>
</comment>
<dbReference type="Proteomes" id="UP000467132">
    <property type="component" value="Unassembled WGS sequence"/>
</dbReference>
<dbReference type="InterPro" id="IPR013520">
    <property type="entry name" value="Ribonucl_H"/>
</dbReference>
<dbReference type="SMART" id="SM00481">
    <property type="entry name" value="POLIIIAc"/>
    <property type="match status" value="1"/>
</dbReference>
<dbReference type="GO" id="GO:0006261">
    <property type="term" value="P:DNA-templated DNA replication"/>
    <property type="evidence" value="ECO:0007669"/>
    <property type="project" value="UniProtKB-UniRule"/>
</dbReference>
<dbReference type="Pfam" id="PF17657">
    <property type="entry name" value="DNA_pol3_finger"/>
    <property type="match status" value="1"/>
</dbReference>
<evidence type="ECO:0000256" key="7">
    <source>
        <dbReference type="ARBA" id="ARBA00022722"/>
    </source>
</evidence>
<feature type="region of interest" description="Disordered" evidence="14">
    <location>
        <begin position="190"/>
        <end position="209"/>
    </location>
</feature>
<evidence type="ECO:0000256" key="4">
    <source>
        <dbReference type="ARBA" id="ARBA00022679"/>
    </source>
</evidence>
<dbReference type="SMART" id="SM00479">
    <property type="entry name" value="EXOIII"/>
    <property type="match status" value="1"/>
</dbReference>
<dbReference type="SUPFAM" id="SSF53098">
    <property type="entry name" value="Ribonuclease H-like"/>
    <property type="match status" value="1"/>
</dbReference>
<dbReference type="HAMAP" id="MF_00356">
    <property type="entry name" value="DNApol_PolC"/>
    <property type="match status" value="1"/>
</dbReference>
<dbReference type="NCBIfam" id="TIGR01405">
    <property type="entry name" value="polC_Gram_pos"/>
    <property type="match status" value="1"/>
</dbReference>
<dbReference type="Pfam" id="PF11490">
    <property type="entry name" value="DNA_pol3_a_NII"/>
    <property type="match status" value="1"/>
</dbReference>
<dbReference type="CDD" id="cd04484">
    <property type="entry name" value="polC_OBF"/>
    <property type="match status" value="1"/>
</dbReference>
<dbReference type="PANTHER" id="PTHR32294">
    <property type="entry name" value="DNA POLYMERASE III SUBUNIT ALPHA"/>
    <property type="match status" value="1"/>
</dbReference>
<evidence type="ECO:0000256" key="13">
    <source>
        <dbReference type="HAMAP-Rule" id="MF_00356"/>
    </source>
</evidence>
<evidence type="ECO:0000256" key="10">
    <source>
        <dbReference type="ARBA" id="ARBA00022932"/>
    </source>
</evidence>
<dbReference type="Pfam" id="PF02811">
    <property type="entry name" value="PHP"/>
    <property type="match status" value="2"/>
</dbReference>
<keyword evidence="6 13" id="KW-0235">DNA replication</keyword>
<evidence type="ECO:0000313" key="18">
    <source>
        <dbReference type="Proteomes" id="UP000467132"/>
    </source>
</evidence>
<keyword evidence="5 13" id="KW-0548">Nucleotidyltransferase</keyword>
<dbReference type="GO" id="GO:0005737">
    <property type="term" value="C:cytoplasm"/>
    <property type="evidence" value="ECO:0007669"/>
    <property type="project" value="UniProtKB-SubCell"/>
</dbReference>
<keyword evidence="7 13" id="KW-0540">Nuclease</keyword>
<dbReference type="Gene3D" id="6.10.140.1510">
    <property type="match status" value="1"/>
</dbReference>
<sequence>MHYKKIDSLISKYNIKCSDNIKDCSIERVYLDKSKKIVTIKLISDKIIKYNEVETFKSSFKEIINGLKRVNIYMKYNFEFNNIGFIIDDYWPNIEYIIKKYLPSSSGLVNKIIKKIENNSLVLIVDDELFMHRIIEKKIHKIIKDKLKQEFNIDIDIQIYANKEQSNNYNDHYEQKKIVEKKMIEKINVNSQSHYSQKNKNNKSNSKNNFVYGKRVDEDIVSMDSINTNSGTVTIKGEIFDIQTKDIKNDKKIYMIGITDFTGSIQVKIFANKKQQPQIDEDLSIGEAYIITGGIMYDTFSRELVMMGKGIKKSYLTKRKDNYKEKRVELHLHTQMSDMDGMTNIEEYMKRAQEWGHKAIGITDHGVVQGFPEAMNASKKYGVKALYGVEGYLVNDSKQIVINSREQNIDCEYIVFDIETTGFSPVNDGITEIGAVRIKNGEILDTFSELVNPEKEIPQKVIELTGITNDMVKDKETIDKILPKFQDFIGEAVLVAHNASFDMGFINKKFEKINVTLSNPVLDTLQFSRELYSHLKSHKLNKIAKYLNISLENHHRAVDDSKATAEILLKMIEDVKQRGVKKLEDINTTFSNTVNFKSQDSFHVTIYAQNYIGLKNLYKIISYSHLDYFYRKPRIPKSLMNKYREGLIIGTACEAGELYRAILRNKSQNEIRDIINFYDYLEIQPIGNNKFLIEKGMVKDEEEIQNINKKIYYLGKKYNKLVVATGDSHFLDPHEEVYRRILMSGKGFSDADNQAPLYFKTTDEMIEEFSYLGKKIAEEVVIKNPNLIADSIEEILPIPDGTFPPVIEGSDKDLKDMTYKKAKSIYGDPMPEIVQERLDRELNSIISNGYAVLYIISHKIVKKSLEDGYLVGSRGSVGSSFVATMSDITEVNPLPPHYVCPNCKNNEFIMDGSVGSGVDMPDKICPKCKTEYNKDGFDIPFEVFLGFEGDKEPDIDLNFASEEQTVAMQYTEELFGKGHVYRAGTIGTIADKTAYGFIRKYHEERELLLNRTETNRLIKGCTGIKRTSGQHPGGVMVVPQDKDIYDFTPIQYPANNSDSGVITTHFDYHSISGRILKLDLLGHDTPTIIRMLEDLTGVDAQKISLDDNDTMAIFTSLDTLNIKVDDFNYKTGSLGIPEFGTKFVIQMLLDTSPTTFAELVRISGLSHGTDVWLNNAQELVANGITTLKEVISTRDDIMMYLIYNSLDKKRSFKIMEKVRKGKGLTEEEEKYMRDNDIPEWYIESCKKIKYMFPKAHAVAYVMMSFRIAYFKVHYPEAFYSTYFTMKATDFDAELIVKGIESVKEKIKELEEIGNDKTAKEKNLLTVLEVAFEMYARGFNFKKVDLYKSDSDIFIIEKDGILPPLKSLQGVGENAAKSIVEARDKGKFLSIEDITKRAKVSKTVIEALKIHGCLKGMSESNQLDLFSI</sequence>
<dbReference type="EMBL" id="QXXA01000016">
    <property type="protein sequence ID" value="NBI07898.1"/>
    <property type="molecule type" value="Genomic_DNA"/>
</dbReference>
<keyword evidence="3 13" id="KW-0963">Cytoplasm</keyword>
<dbReference type="InterPro" id="IPR044923">
    <property type="entry name" value="PolC_middle_finger_sf"/>
</dbReference>
<dbReference type="Pfam" id="PF00929">
    <property type="entry name" value="RNase_T"/>
    <property type="match status" value="1"/>
</dbReference>
<comment type="caution">
    <text evidence="17">The sequence shown here is derived from an EMBL/GenBank/DDBJ whole genome shotgun (WGS) entry which is preliminary data.</text>
</comment>
<dbReference type="Pfam" id="PF01336">
    <property type="entry name" value="tRNA_anti-codon"/>
    <property type="match status" value="1"/>
</dbReference>
<evidence type="ECO:0000256" key="2">
    <source>
        <dbReference type="ARBA" id="ARBA00004496"/>
    </source>
</evidence>
<dbReference type="InterPro" id="IPR006308">
    <property type="entry name" value="Pol_III_a_PolC-type_gram_pos"/>
</dbReference>
<dbReference type="CDD" id="cd07435">
    <property type="entry name" value="PHP_PolIIIA_POLC"/>
    <property type="match status" value="1"/>
</dbReference>
<comment type="catalytic activity">
    <reaction evidence="12 13">
        <text>DNA(n) + a 2'-deoxyribonucleoside 5'-triphosphate = DNA(n+1) + diphosphate</text>
        <dbReference type="Rhea" id="RHEA:22508"/>
        <dbReference type="Rhea" id="RHEA-COMP:17339"/>
        <dbReference type="Rhea" id="RHEA-COMP:17340"/>
        <dbReference type="ChEBI" id="CHEBI:33019"/>
        <dbReference type="ChEBI" id="CHEBI:61560"/>
        <dbReference type="ChEBI" id="CHEBI:173112"/>
        <dbReference type="EC" id="2.7.7.7"/>
    </reaction>
</comment>
<dbReference type="InterPro" id="IPR036397">
    <property type="entry name" value="RNaseH_sf"/>
</dbReference>
<evidence type="ECO:0000256" key="3">
    <source>
        <dbReference type="ARBA" id="ARBA00022490"/>
    </source>
</evidence>